<name>A0A097ZMH7_KLEOX</name>
<organism evidence="1">
    <name type="scientific">Klebsiella oxytoca</name>
    <dbReference type="NCBI Taxonomy" id="571"/>
    <lineage>
        <taxon>Bacteria</taxon>
        <taxon>Pseudomonadati</taxon>
        <taxon>Pseudomonadota</taxon>
        <taxon>Gammaproteobacteria</taxon>
        <taxon>Enterobacterales</taxon>
        <taxon>Enterobacteriaceae</taxon>
        <taxon>Klebsiella/Raoultella group</taxon>
        <taxon>Klebsiella</taxon>
    </lineage>
</organism>
<reference evidence="1" key="1">
    <citation type="journal article" date="2013" name="Diagn. Microbiol. Infect. Dis.">
        <title>A novel metallo-beta-lactamase, IMP-34, in Klebsiella isolates with decreased resistance to imipenem.</title>
        <authorList>
            <person name="Shigemoto N."/>
            <person name="Kayama S."/>
            <person name="Kuwahara R."/>
            <person name="Hisatsune J."/>
            <person name="Kato F."/>
            <person name="Nishio H."/>
            <person name="Yamasaki K."/>
            <person name="Wada Y."/>
            <person name="Sueda T."/>
            <person name="Ohge H."/>
            <person name="Sugai M."/>
        </authorList>
    </citation>
    <scope>NUCLEOTIDE SEQUENCE</scope>
    <source>
        <strain evidence="1">MS5279</strain>
        <plasmid evidence="1">pKOI-34</plasmid>
    </source>
</reference>
<dbReference type="AlphaFoldDB" id="A0A097ZMH7"/>
<sequence>MSGLKGRRISADMFAIMLKISAGQLVFAARHDKPLRGLTLPPYRIEGGKSWSSTTSTRSMTFDMQEAVDFSEKFNKIQSPDG</sequence>
<dbReference type="EMBL" id="AB715422">
    <property type="protein sequence ID" value="BAP75857.1"/>
    <property type="molecule type" value="Genomic_DNA"/>
</dbReference>
<protein>
    <submittedName>
        <fullName evidence="1">Uncharacterized protein</fullName>
    </submittedName>
</protein>
<proteinExistence type="predicted"/>
<dbReference type="RefSeq" id="WP_064645557.1">
    <property type="nucleotide sequence ID" value="NZ_ABFNOZ020000089.1"/>
</dbReference>
<evidence type="ECO:0000313" key="1">
    <source>
        <dbReference type="EMBL" id="BAP75857.1"/>
    </source>
</evidence>
<accession>A0A097ZMH7</accession>
<geneLocation type="plasmid" evidence="1">
    <name>pKOI-34</name>
</geneLocation>
<keyword evidence="1" id="KW-0614">Plasmid</keyword>